<comment type="caution">
    <text evidence="2">The sequence shown here is derived from an EMBL/GenBank/DDBJ whole genome shotgun (WGS) entry which is preliminary data.</text>
</comment>
<dbReference type="InterPro" id="IPR001254">
    <property type="entry name" value="Trypsin_dom"/>
</dbReference>
<dbReference type="AlphaFoldDB" id="A0AAQ4EF55"/>
<dbReference type="GO" id="GO:0004252">
    <property type="term" value="F:serine-type endopeptidase activity"/>
    <property type="evidence" value="ECO:0007669"/>
    <property type="project" value="InterPro"/>
</dbReference>
<name>A0AAQ4EF55_AMBAM</name>
<dbReference type="Pfam" id="PF00089">
    <property type="entry name" value="Trypsin"/>
    <property type="match status" value="1"/>
</dbReference>
<organism evidence="2 3">
    <name type="scientific">Amblyomma americanum</name>
    <name type="common">Lone star tick</name>
    <dbReference type="NCBI Taxonomy" id="6943"/>
    <lineage>
        <taxon>Eukaryota</taxon>
        <taxon>Metazoa</taxon>
        <taxon>Ecdysozoa</taxon>
        <taxon>Arthropoda</taxon>
        <taxon>Chelicerata</taxon>
        <taxon>Arachnida</taxon>
        <taxon>Acari</taxon>
        <taxon>Parasitiformes</taxon>
        <taxon>Ixodida</taxon>
        <taxon>Ixodoidea</taxon>
        <taxon>Ixodidae</taxon>
        <taxon>Amblyomminae</taxon>
        <taxon>Amblyomma</taxon>
    </lineage>
</organism>
<dbReference type="EMBL" id="JARKHS020017102">
    <property type="protein sequence ID" value="KAK8773300.1"/>
    <property type="molecule type" value="Genomic_DNA"/>
</dbReference>
<reference evidence="2 3" key="1">
    <citation type="journal article" date="2023" name="Arcadia Sci">
        <title>De novo assembly of a long-read Amblyomma americanum tick genome.</title>
        <authorList>
            <person name="Chou S."/>
            <person name="Poskanzer K.E."/>
            <person name="Rollins M."/>
            <person name="Thuy-Boun P.S."/>
        </authorList>
    </citation>
    <scope>NUCLEOTIDE SEQUENCE [LARGE SCALE GENOMIC DNA]</scope>
    <source>
        <strain evidence="2">F_SG_1</strain>
        <tissue evidence="2">Salivary glands</tissue>
    </source>
</reference>
<dbReference type="InterPro" id="IPR043504">
    <property type="entry name" value="Peptidase_S1_PA_chymotrypsin"/>
</dbReference>
<dbReference type="GO" id="GO:0006508">
    <property type="term" value="P:proteolysis"/>
    <property type="evidence" value="ECO:0007669"/>
    <property type="project" value="InterPro"/>
</dbReference>
<evidence type="ECO:0000313" key="3">
    <source>
        <dbReference type="Proteomes" id="UP001321473"/>
    </source>
</evidence>
<sequence length="81" mass="9322">MYLLNRKAIAAGWGRTQQGNTPGTDDLQYTILKIVSNNVCRSYFPTSYDPRTMLCARCRYSTVCLVRCIFSPKCLFCPRSW</sequence>
<dbReference type="InterPro" id="IPR009003">
    <property type="entry name" value="Peptidase_S1_PA"/>
</dbReference>
<accession>A0AAQ4EF55</accession>
<keyword evidence="3" id="KW-1185">Reference proteome</keyword>
<feature type="domain" description="Peptidase S1" evidence="1">
    <location>
        <begin position="6"/>
        <end position="58"/>
    </location>
</feature>
<dbReference type="Proteomes" id="UP001321473">
    <property type="component" value="Unassembled WGS sequence"/>
</dbReference>
<dbReference type="Gene3D" id="2.40.10.10">
    <property type="entry name" value="Trypsin-like serine proteases"/>
    <property type="match status" value="1"/>
</dbReference>
<proteinExistence type="predicted"/>
<protein>
    <recommendedName>
        <fullName evidence="1">Peptidase S1 domain-containing protein</fullName>
    </recommendedName>
</protein>
<dbReference type="SUPFAM" id="SSF50494">
    <property type="entry name" value="Trypsin-like serine proteases"/>
    <property type="match status" value="1"/>
</dbReference>
<evidence type="ECO:0000313" key="2">
    <source>
        <dbReference type="EMBL" id="KAK8773300.1"/>
    </source>
</evidence>
<evidence type="ECO:0000259" key="1">
    <source>
        <dbReference type="Pfam" id="PF00089"/>
    </source>
</evidence>
<gene>
    <name evidence="2" type="ORF">V5799_012161</name>
</gene>